<feature type="transmembrane region" description="Helical" evidence="1">
    <location>
        <begin position="6"/>
        <end position="24"/>
    </location>
</feature>
<accession>A0A9D4JSG7</accession>
<evidence type="ECO:0000313" key="3">
    <source>
        <dbReference type="Proteomes" id="UP000828390"/>
    </source>
</evidence>
<evidence type="ECO:0000313" key="2">
    <source>
        <dbReference type="EMBL" id="KAH3822606.1"/>
    </source>
</evidence>
<keyword evidence="1" id="KW-1133">Transmembrane helix</keyword>
<reference evidence="2" key="1">
    <citation type="journal article" date="2019" name="bioRxiv">
        <title>The Genome of the Zebra Mussel, Dreissena polymorpha: A Resource for Invasive Species Research.</title>
        <authorList>
            <person name="McCartney M.A."/>
            <person name="Auch B."/>
            <person name="Kono T."/>
            <person name="Mallez S."/>
            <person name="Zhang Y."/>
            <person name="Obille A."/>
            <person name="Becker A."/>
            <person name="Abrahante J.E."/>
            <person name="Garbe J."/>
            <person name="Badalamenti J.P."/>
            <person name="Herman A."/>
            <person name="Mangelson H."/>
            <person name="Liachko I."/>
            <person name="Sullivan S."/>
            <person name="Sone E.D."/>
            <person name="Koren S."/>
            <person name="Silverstein K.A.T."/>
            <person name="Beckman K.B."/>
            <person name="Gohl D.M."/>
        </authorList>
    </citation>
    <scope>NUCLEOTIDE SEQUENCE</scope>
    <source>
        <strain evidence="2">Duluth1</strain>
        <tissue evidence="2">Whole animal</tissue>
    </source>
</reference>
<protein>
    <submittedName>
        <fullName evidence="2">Uncharacterized protein</fullName>
    </submittedName>
</protein>
<keyword evidence="3" id="KW-1185">Reference proteome</keyword>
<dbReference type="AlphaFoldDB" id="A0A9D4JSG7"/>
<sequence length="58" mass="6629">MSVVFTGLYRELVVCTALLMFLWFPQSDSRRSSLDVVLRQSIGVYFEHVQGVSCKVDD</sequence>
<keyword evidence="1" id="KW-0472">Membrane</keyword>
<comment type="caution">
    <text evidence="2">The sequence shown here is derived from an EMBL/GenBank/DDBJ whole genome shotgun (WGS) entry which is preliminary data.</text>
</comment>
<evidence type="ECO:0000256" key="1">
    <source>
        <dbReference type="SAM" id="Phobius"/>
    </source>
</evidence>
<dbReference type="Proteomes" id="UP000828390">
    <property type="component" value="Unassembled WGS sequence"/>
</dbReference>
<proteinExistence type="predicted"/>
<name>A0A9D4JSG7_DREPO</name>
<gene>
    <name evidence="2" type="ORF">DPMN_124390</name>
</gene>
<organism evidence="2 3">
    <name type="scientific">Dreissena polymorpha</name>
    <name type="common">Zebra mussel</name>
    <name type="synonym">Mytilus polymorpha</name>
    <dbReference type="NCBI Taxonomy" id="45954"/>
    <lineage>
        <taxon>Eukaryota</taxon>
        <taxon>Metazoa</taxon>
        <taxon>Spiralia</taxon>
        <taxon>Lophotrochozoa</taxon>
        <taxon>Mollusca</taxon>
        <taxon>Bivalvia</taxon>
        <taxon>Autobranchia</taxon>
        <taxon>Heteroconchia</taxon>
        <taxon>Euheterodonta</taxon>
        <taxon>Imparidentia</taxon>
        <taxon>Neoheterodontei</taxon>
        <taxon>Myida</taxon>
        <taxon>Dreissenoidea</taxon>
        <taxon>Dreissenidae</taxon>
        <taxon>Dreissena</taxon>
    </lineage>
</organism>
<dbReference type="EMBL" id="JAIWYP010000005">
    <property type="protein sequence ID" value="KAH3822606.1"/>
    <property type="molecule type" value="Genomic_DNA"/>
</dbReference>
<keyword evidence="1" id="KW-0812">Transmembrane</keyword>
<reference evidence="2" key="2">
    <citation type="submission" date="2020-11" db="EMBL/GenBank/DDBJ databases">
        <authorList>
            <person name="McCartney M.A."/>
            <person name="Auch B."/>
            <person name="Kono T."/>
            <person name="Mallez S."/>
            <person name="Becker A."/>
            <person name="Gohl D.M."/>
            <person name="Silverstein K.A.T."/>
            <person name="Koren S."/>
            <person name="Bechman K.B."/>
            <person name="Herman A."/>
            <person name="Abrahante J.E."/>
            <person name="Garbe J."/>
        </authorList>
    </citation>
    <scope>NUCLEOTIDE SEQUENCE</scope>
    <source>
        <strain evidence="2">Duluth1</strain>
        <tissue evidence="2">Whole animal</tissue>
    </source>
</reference>